<keyword evidence="2" id="KW-0472">Membrane</keyword>
<keyword evidence="4" id="KW-1185">Reference proteome</keyword>
<organism evidence="3 4">
    <name type="scientific">Mesorhizobium kowhaii</name>
    <dbReference type="NCBI Taxonomy" id="1300272"/>
    <lineage>
        <taxon>Bacteria</taxon>
        <taxon>Pseudomonadati</taxon>
        <taxon>Pseudomonadota</taxon>
        <taxon>Alphaproteobacteria</taxon>
        <taxon>Hyphomicrobiales</taxon>
        <taxon>Phyllobacteriaceae</taxon>
        <taxon>Mesorhizobium</taxon>
    </lineage>
</organism>
<keyword evidence="2" id="KW-0812">Transmembrane</keyword>
<keyword evidence="2" id="KW-1133">Transmembrane helix</keyword>
<dbReference type="PANTHER" id="PTHR38592">
    <property type="entry name" value="BLL4819 PROTEIN"/>
    <property type="match status" value="1"/>
</dbReference>
<evidence type="ECO:0008006" key="5">
    <source>
        <dbReference type="Google" id="ProtNLM"/>
    </source>
</evidence>
<dbReference type="AlphaFoldDB" id="A0A2W7C3C6"/>
<gene>
    <name evidence="3" type="ORF">B5V02_19345</name>
</gene>
<evidence type="ECO:0000313" key="4">
    <source>
        <dbReference type="Proteomes" id="UP000248616"/>
    </source>
</evidence>
<dbReference type="InterPro" id="IPR014550">
    <property type="entry name" value="UCP028704_OpgC"/>
</dbReference>
<proteinExistence type="predicted"/>
<sequence>MTTQLSPDRGTRVPDRDTRVSDRGTHIPDRDMRPDRTERVPDRTERDTRIDVLRALALLTIFVDHVPGTAFEYLTYKNFGFSDAAEVFVLISGVSVALAYGKKFQPGNRLLATLKMWRRAGVLYAAHIVTTMVVMAIFCAAAVFARRPELLTMINIEPLIKNTPQVLVGIVTLGHQLGYNNILPVYAVLLLLAPVFLLFVSYRPLPALVASGALWLVAGIYQIAPPNYPEPGFWFLNPLSWQFLFNIGLAGTLHVRRGGTIPVNRWLVGAALAYTATALVWVHSPLWGQISWLGLPPVLTGFDKTFLALPRLLHILAVSYLIVAFPAISNLFRTGRDHPLAILGKRSLPVFIAGTVLALTAQVLKQINPGGLAYDSLLIAAGIAMQFALAYYLEWLSSLGWSGKSRPAHNAAPPVQASFGMSSMATRMGR</sequence>
<dbReference type="PIRSF" id="PIRSF028704">
    <property type="entry name" value="UPC028704"/>
    <property type="match status" value="1"/>
</dbReference>
<feature type="transmembrane region" description="Helical" evidence="2">
    <location>
        <begin position="52"/>
        <end position="74"/>
    </location>
</feature>
<feature type="region of interest" description="Disordered" evidence="1">
    <location>
        <begin position="1"/>
        <end position="44"/>
    </location>
</feature>
<feature type="transmembrane region" description="Helical" evidence="2">
    <location>
        <begin position="239"/>
        <end position="255"/>
    </location>
</feature>
<feature type="transmembrane region" description="Helical" evidence="2">
    <location>
        <begin position="376"/>
        <end position="396"/>
    </location>
</feature>
<dbReference type="Proteomes" id="UP000248616">
    <property type="component" value="Unassembled WGS sequence"/>
</dbReference>
<protein>
    <recommendedName>
        <fullName evidence="5">OpgC protein</fullName>
    </recommendedName>
</protein>
<feature type="transmembrane region" description="Helical" evidence="2">
    <location>
        <begin position="207"/>
        <end position="224"/>
    </location>
</feature>
<reference evidence="4" key="1">
    <citation type="submission" date="2017-03" db="EMBL/GenBank/DDBJ databases">
        <authorList>
            <person name="Safronova V.I."/>
            <person name="Sazanova A.L."/>
            <person name="Chirak E.R."/>
        </authorList>
    </citation>
    <scope>NUCLEOTIDE SEQUENCE [LARGE SCALE GENOMIC DNA]</scope>
    <source>
        <strain evidence="4">Ach-343</strain>
    </source>
</reference>
<evidence type="ECO:0000313" key="3">
    <source>
        <dbReference type="EMBL" id="PZV36861.1"/>
    </source>
</evidence>
<dbReference type="PANTHER" id="PTHR38592:SF3">
    <property type="entry name" value="BLL4819 PROTEIN"/>
    <property type="match status" value="1"/>
</dbReference>
<comment type="caution">
    <text evidence="3">The sequence shown here is derived from an EMBL/GenBank/DDBJ whole genome shotgun (WGS) entry which is preliminary data.</text>
</comment>
<evidence type="ECO:0000256" key="2">
    <source>
        <dbReference type="SAM" id="Phobius"/>
    </source>
</evidence>
<dbReference type="Pfam" id="PF10129">
    <property type="entry name" value="OpgC_C"/>
    <property type="match status" value="1"/>
</dbReference>
<feature type="transmembrane region" description="Helical" evidence="2">
    <location>
        <begin position="182"/>
        <end position="200"/>
    </location>
</feature>
<feature type="transmembrane region" description="Helical" evidence="2">
    <location>
        <begin position="267"/>
        <end position="288"/>
    </location>
</feature>
<feature type="transmembrane region" description="Helical" evidence="2">
    <location>
        <begin position="308"/>
        <end position="328"/>
    </location>
</feature>
<dbReference type="OrthoDB" id="9775975at2"/>
<evidence type="ECO:0000256" key="1">
    <source>
        <dbReference type="SAM" id="MobiDB-lite"/>
    </source>
</evidence>
<name>A0A2W7C3C6_9HYPH</name>
<dbReference type="EMBL" id="MZXV01000040">
    <property type="protein sequence ID" value="PZV36861.1"/>
    <property type="molecule type" value="Genomic_DNA"/>
</dbReference>
<feature type="compositionally biased region" description="Basic and acidic residues" evidence="1">
    <location>
        <begin position="9"/>
        <end position="44"/>
    </location>
</feature>
<dbReference type="RefSeq" id="WP_111545765.1">
    <property type="nucleotide sequence ID" value="NZ_MZXV01000040.1"/>
</dbReference>
<feature type="transmembrane region" description="Helical" evidence="2">
    <location>
        <begin position="348"/>
        <end position="364"/>
    </location>
</feature>
<accession>A0A2W7C3C6</accession>
<feature type="transmembrane region" description="Helical" evidence="2">
    <location>
        <begin position="80"/>
        <end position="101"/>
    </location>
</feature>
<feature type="transmembrane region" description="Helical" evidence="2">
    <location>
        <begin position="122"/>
        <end position="145"/>
    </location>
</feature>